<name>A0A840CJ25_9RHOB</name>
<feature type="transmembrane region" description="Helical" evidence="2">
    <location>
        <begin position="47"/>
        <end position="67"/>
    </location>
</feature>
<protein>
    <submittedName>
        <fullName evidence="3">Uncharacterized protein</fullName>
    </submittedName>
</protein>
<feature type="compositionally biased region" description="Basic residues" evidence="1">
    <location>
        <begin position="81"/>
        <end position="94"/>
    </location>
</feature>
<gene>
    <name evidence="3" type="ORF">GGR17_002595</name>
</gene>
<evidence type="ECO:0000313" key="4">
    <source>
        <dbReference type="Proteomes" id="UP000585681"/>
    </source>
</evidence>
<sequence>MIRDICLQLAIGMLLASVLLIFGLCYTGAGAGGLLREALRRPEQIPAIWLGAVTPFAIGFLATGLCLSNRGPSGGAQAGWPRRRPRPGSRKASCRRAEWPRVPMSERGTKRAIAELGQG</sequence>
<reference evidence="3" key="1">
    <citation type="submission" date="2020-08" db="EMBL/GenBank/DDBJ databases">
        <title>Genomic Encyclopedia of Type Strains, Phase IV (KMG-IV): sequencing the most valuable type-strain genomes for metagenomic binning, comparative biology and taxonomic classification.</title>
        <authorList>
            <person name="Goeker M."/>
        </authorList>
    </citation>
    <scope>NUCLEOTIDE SEQUENCE [LARGE SCALE GENOMIC DNA]</scope>
    <source>
        <strain evidence="3">DSM 105040</strain>
    </source>
</reference>
<keyword evidence="4" id="KW-1185">Reference proteome</keyword>
<comment type="caution">
    <text evidence="3">The sequence shown here is derived from an EMBL/GenBank/DDBJ whole genome shotgun (WGS) entry which is preliminary data.</text>
</comment>
<evidence type="ECO:0000256" key="1">
    <source>
        <dbReference type="SAM" id="MobiDB-lite"/>
    </source>
</evidence>
<proteinExistence type="predicted"/>
<keyword evidence="2" id="KW-1133">Transmembrane helix</keyword>
<keyword evidence="2" id="KW-0812">Transmembrane</keyword>
<evidence type="ECO:0000256" key="2">
    <source>
        <dbReference type="SAM" id="Phobius"/>
    </source>
</evidence>
<evidence type="ECO:0000313" key="3">
    <source>
        <dbReference type="EMBL" id="MBB4022776.1"/>
    </source>
</evidence>
<dbReference type="EMBL" id="JACIEQ010000003">
    <property type="protein sequence ID" value="MBB4022776.1"/>
    <property type="molecule type" value="Genomic_DNA"/>
</dbReference>
<keyword evidence="2" id="KW-0472">Membrane</keyword>
<organism evidence="3 4">
    <name type="scientific">Actibacterium naphthalenivorans</name>
    <dbReference type="NCBI Taxonomy" id="1614693"/>
    <lineage>
        <taxon>Bacteria</taxon>
        <taxon>Pseudomonadati</taxon>
        <taxon>Pseudomonadota</taxon>
        <taxon>Alphaproteobacteria</taxon>
        <taxon>Rhodobacterales</taxon>
        <taxon>Roseobacteraceae</taxon>
        <taxon>Actibacterium</taxon>
    </lineage>
</organism>
<dbReference type="Proteomes" id="UP000585681">
    <property type="component" value="Unassembled WGS sequence"/>
</dbReference>
<dbReference type="AlphaFoldDB" id="A0A840CJ25"/>
<accession>A0A840CJ25</accession>
<feature type="region of interest" description="Disordered" evidence="1">
    <location>
        <begin position="72"/>
        <end position="100"/>
    </location>
</feature>
<feature type="transmembrane region" description="Helical" evidence="2">
    <location>
        <begin position="12"/>
        <end position="35"/>
    </location>
</feature>